<dbReference type="KEGG" id="cck:Ccar_14585"/>
<gene>
    <name evidence="2" type="ORF">CcarbDRAFT_3905</name>
</gene>
<dbReference type="PROSITE" id="PS51704">
    <property type="entry name" value="GP_PDE"/>
    <property type="match status" value="1"/>
</dbReference>
<evidence type="ECO:0000313" key="3">
    <source>
        <dbReference type="Proteomes" id="UP000004198"/>
    </source>
</evidence>
<keyword evidence="3" id="KW-1185">Reference proteome</keyword>
<dbReference type="InterPro" id="IPR030395">
    <property type="entry name" value="GP_PDE_dom"/>
</dbReference>
<dbReference type="SUPFAM" id="SSF51695">
    <property type="entry name" value="PLC-like phosphodiesterases"/>
    <property type="match status" value="1"/>
</dbReference>
<dbReference type="Gene3D" id="3.20.20.190">
    <property type="entry name" value="Phosphatidylinositol (PI) phosphodiesterase"/>
    <property type="match status" value="1"/>
</dbReference>
<sequence>MKKSLNIAHRGFSGNYPENTMLAFKKAVEAGCDGIETDLHMTRDGIIVICHDETIDRTTNGSGFINDYSYEELCKFDAGIKFGEEFEKEKIPAIDEFLDYVRDKSLLINLELKNDVIHYGELEKKVIEKVYEYNLQNNVILSSFNHYSMVRVKEYDSNIRTGLLSAATLYNVQDYVKTVGADALHPFYPSVMNEKIVTCIKKNGIKINTYTVNEETHMKKLIELGIDGIITNYPDRLKKIL</sequence>
<dbReference type="GO" id="GO:0006629">
    <property type="term" value="P:lipid metabolic process"/>
    <property type="evidence" value="ECO:0007669"/>
    <property type="project" value="InterPro"/>
</dbReference>
<reference evidence="2 3" key="1">
    <citation type="submission" date="2009-06" db="EMBL/GenBank/DDBJ databases">
        <title>The draft genome of Clostridium carboxidivorans P7.</title>
        <authorList>
            <consortium name="US DOE Joint Genome Institute (JGI-PGF)"/>
            <person name="Lucas S."/>
            <person name="Copeland A."/>
            <person name="Lapidus A."/>
            <person name="Glavina del Rio T."/>
            <person name="Tice H."/>
            <person name="Bruce D."/>
            <person name="Goodwin L."/>
            <person name="Pitluck S."/>
            <person name="Larimer F."/>
            <person name="Land M.L."/>
            <person name="Hauser L."/>
            <person name="Hemme C.L."/>
        </authorList>
    </citation>
    <scope>NUCLEOTIDE SEQUENCE [LARGE SCALE GENOMIC DNA]</scope>
    <source>
        <strain evidence="2 3">P7</strain>
    </source>
</reference>
<dbReference type="OrthoDB" id="384721at2"/>
<dbReference type="Proteomes" id="UP000004198">
    <property type="component" value="Unassembled WGS sequence"/>
</dbReference>
<keyword evidence="2" id="KW-0378">Hydrolase</keyword>
<dbReference type="AlphaFoldDB" id="C6PYN8"/>
<name>C6PYN8_9CLOT</name>
<dbReference type="RefSeq" id="WP_007062790.1">
    <property type="nucleotide sequence ID" value="NZ_ACVI01000082.1"/>
</dbReference>
<dbReference type="CDD" id="cd08563">
    <property type="entry name" value="GDPD_TtGDE_like"/>
    <property type="match status" value="1"/>
</dbReference>
<dbReference type="EC" id="3.1.4.46" evidence="2"/>
<dbReference type="InterPro" id="IPR017946">
    <property type="entry name" value="PLC-like_Pdiesterase_TIM-brl"/>
</dbReference>
<feature type="domain" description="GP-PDE" evidence="1">
    <location>
        <begin position="4"/>
        <end position="241"/>
    </location>
</feature>
<dbReference type="eggNOG" id="COG0584">
    <property type="taxonomic scope" value="Bacteria"/>
</dbReference>
<accession>C6PYN8</accession>
<dbReference type="EMBL" id="ACVI01000082">
    <property type="protein sequence ID" value="EET85619.1"/>
    <property type="molecule type" value="Genomic_DNA"/>
</dbReference>
<dbReference type="Pfam" id="PF03009">
    <property type="entry name" value="GDPD"/>
    <property type="match status" value="1"/>
</dbReference>
<dbReference type="GO" id="GO:0008889">
    <property type="term" value="F:glycerophosphodiester phosphodiesterase activity"/>
    <property type="evidence" value="ECO:0007669"/>
    <property type="project" value="UniProtKB-EC"/>
</dbReference>
<comment type="caution">
    <text evidence="2">The sequence shown here is derived from an EMBL/GenBank/DDBJ whole genome shotgun (WGS) entry which is preliminary data.</text>
</comment>
<evidence type="ECO:0000259" key="1">
    <source>
        <dbReference type="PROSITE" id="PS51704"/>
    </source>
</evidence>
<dbReference type="PANTHER" id="PTHR46211:SF1">
    <property type="entry name" value="GLYCEROPHOSPHODIESTER PHOSPHODIESTERASE, CYTOPLASMIC"/>
    <property type="match status" value="1"/>
</dbReference>
<dbReference type="STRING" id="536227.Ccar_14585"/>
<proteinExistence type="predicted"/>
<protein>
    <submittedName>
        <fullName evidence="2">Glycerophosphodiester phosphodiesterase</fullName>
        <ecNumber evidence="2">3.1.4.46</ecNumber>
    </submittedName>
</protein>
<evidence type="ECO:0000313" key="2">
    <source>
        <dbReference type="EMBL" id="EET85619.1"/>
    </source>
</evidence>
<organism evidence="2 3">
    <name type="scientific">Clostridium carboxidivorans P7</name>
    <dbReference type="NCBI Taxonomy" id="536227"/>
    <lineage>
        <taxon>Bacteria</taxon>
        <taxon>Bacillati</taxon>
        <taxon>Bacillota</taxon>
        <taxon>Clostridia</taxon>
        <taxon>Eubacteriales</taxon>
        <taxon>Clostridiaceae</taxon>
        <taxon>Clostridium</taxon>
    </lineage>
</organism>
<dbReference type="PANTHER" id="PTHR46211">
    <property type="entry name" value="GLYCEROPHOSPHORYL DIESTER PHOSPHODIESTERASE"/>
    <property type="match status" value="1"/>
</dbReference>
<dbReference type="PATRIC" id="fig|536227.13.peg.3058"/>